<dbReference type="SUPFAM" id="SSF49830">
    <property type="entry name" value="ENV polyprotein, receptor-binding domain"/>
    <property type="match status" value="1"/>
</dbReference>
<reference evidence="1" key="3">
    <citation type="submission" date="2025-09" db="UniProtKB">
        <authorList>
            <consortium name="Ensembl"/>
        </authorList>
    </citation>
    <scope>IDENTIFICATION</scope>
</reference>
<proteinExistence type="predicted"/>
<keyword evidence="2" id="KW-1185">Reference proteome</keyword>
<dbReference type="InterPro" id="IPR018154">
    <property type="entry name" value="TLV/ENV_coat_polyprotein"/>
</dbReference>
<evidence type="ECO:0000313" key="1">
    <source>
        <dbReference type="Ensembl" id="ENSMUNP00000023777.1"/>
    </source>
</evidence>
<name>A0A8V5GT84_MELUD</name>
<reference evidence="1" key="1">
    <citation type="submission" date="2020-03" db="EMBL/GenBank/DDBJ databases">
        <title>Melopsittacus undulatus (budgerigar) genome, bMelUnd1, maternal haplotype with Z.</title>
        <authorList>
            <person name="Gedman G."/>
            <person name="Mountcastle J."/>
            <person name="Haase B."/>
            <person name="Formenti G."/>
            <person name="Wright T."/>
            <person name="Apodaca J."/>
            <person name="Pelan S."/>
            <person name="Chow W."/>
            <person name="Rhie A."/>
            <person name="Howe K."/>
            <person name="Fedrigo O."/>
            <person name="Jarvis E.D."/>
        </authorList>
    </citation>
    <scope>NUCLEOTIDE SEQUENCE [LARGE SCALE GENOMIC DNA]</scope>
</reference>
<dbReference type="AlphaFoldDB" id="A0A8V5GT84"/>
<reference evidence="1" key="2">
    <citation type="submission" date="2025-08" db="UniProtKB">
        <authorList>
            <consortium name="Ensembl"/>
        </authorList>
    </citation>
    <scope>IDENTIFICATION</scope>
</reference>
<dbReference type="Ensembl" id="ENSMUNT00000026300.1">
    <property type="protein sequence ID" value="ENSMUNP00000023777.1"/>
    <property type="gene ID" value="ENSMUNG00000022056.1"/>
</dbReference>
<dbReference type="Pfam" id="PF00429">
    <property type="entry name" value="TLV_coat"/>
    <property type="match status" value="1"/>
</dbReference>
<organism evidence="1 2">
    <name type="scientific">Melopsittacus undulatus</name>
    <name type="common">Budgerigar</name>
    <name type="synonym">Psittacus undulatus</name>
    <dbReference type="NCBI Taxonomy" id="13146"/>
    <lineage>
        <taxon>Eukaryota</taxon>
        <taxon>Metazoa</taxon>
        <taxon>Chordata</taxon>
        <taxon>Craniata</taxon>
        <taxon>Vertebrata</taxon>
        <taxon>Euteleostomi</taxon>
        <taxon>Archelosauria</taxon>
        <taxon>Archosauria</taxon>
        <taxon>Dinosauria</taxon>
        <taxon>Saurischia</taxon>
        <taxon>Theropoda</taxon>
        <taxon>Coelurosauria</taxon>
        <taxon>Aves</taxon>
        <taxon>Neognathae</taxon>
        <taxon>Neoaves</taxon>
        <taxon>Telluraves</taxon>
        <taxon>Australaves</taxon>
        <taxon>Psittaciformes</taxon>
        <taxon>Psittaculidae</taxon>
        <taxon>Melopsittacus</taxon>
    </lineage>
</organism>
<dbReference type="Proteomes" id="UP000694405">
    <property type="component" value="Unassembled WGS sequence"/>
</dbReference>
<dbReference type="PANTHER" id="PTHR10424">
    <property type="entry name" value="VIRAL ENVELOPE PROTEIN"/>
    <property type="match status" value="1"/>
</dbReference>
<protein>
    <submittedName>
        <fullName evidence="1">Uncharacterized protein</fullName>
    </submittedName>
</protein>
<evidence type="ECO:0000313" key="2">
    <source>
        <dbReference type="Proteomes" id="UP000694405"/>
    </source>
</evidence>
<sequence>MWSHIFSSGLQNAELRTWCPWKNDRADTCRAYYVCPASNPGKSYCNQPGQYFCGYWGCETWASDWTSPGDRYLKFEWEPEGCKRPSIGKDGHVYGHCNSPGYCRNISIEVKNPTEDLWLGGKIWGIRFWDTGPDRGSMFKIVKERLPHDPLSIGPNLVLNPPTSSEEKVAPVIVVTPSPDSLSETTNNTVTEFSSVTEFSLSRDLELSESKDPLWNLMQASYRALNESKPNLTEECWLCYNVRPPYFEAIGKPGRIQWSNGSNPRECPWDDQRNHTQGITIQLVTGQGKCIGTVPKKYQPLCNRTVTIETTERHKNRKDKWPTDTDKITARCPENHICRQPR</sequence>
<accession>A0A8V5GT84</accession>
<dbReference type="Gene3D" id="3.90.310.10">
    <property type="entry name" value="ENV polyprotein, receptor-binding domain"/>
    <property type="match status" value="1"/>
</dbReference>
<dbReference type="InterPro" id="IPR008981">
    <property type="entry name" value="FMuLV_rcpt-bd"/>
</dbReference>
<dbReference type="PANTHER" id="PTHR10424:SF82">
    <property type="entry name" value="ENVELOPE GLYCOPROTEIN-RELATED"/>
    <property type="match status" value="1"/>
</dbReference>